<dbReference type="InterPro" id="IPR036961">
    <property type="entry name" value="Kinesin_motor_dom_sf"/>
</dbReference>
<evidence type="ECO:0000313" key="5">
    <source>
        <dbReference type="Proteomes" id="UP000553632"/>
    </source>
</evidence>
<dbReference type="PRINTS" id="PR00380">
    <property type="entry name" value="KINESINHEAVY"/>
</dbReference>
<dbReference type="GO" id="GO:0005524">
    <property type="term" value="F:ATP binding"/>
    <property type="evidence" value="ECO:0007669"/>
    <property type="project" value="UniProtKB-UniRule"/>
</dbReference>
<evidence type="ECO:0000259" key="3">
    <source>
        <dbReference type="PROSITE" id="PS50067"/>
    </source>
</evidence>
<keyword evidence="1" id="KW-0505">Motor protein</keyword>
<protein>
    <submittedName>
        <fullName evidence="4">Kinesin member</fullName>
    </submittedName>
</protein>
<dbReference type="Proteomes" id="UP000553632">
    <property type="component" value="Unassembled WGS sequence"/>
</dbReference>
<comment type="similarity">
    <text evidence="1">Belongs to the TRAFAC class myosin-kinesin ATPase superfamily. Kinesin family.</text>
</comment>
<dbReference type="GO" id="GO:0051231">
    <property type="term" value="P:spindle elongation"/>
    <property type="evidence" value="ECO:0007669"/>
    <property type="project" value="TreeGrafter"/>
</dbReference>
<dbReference type="GO" id="GO:0007018">
    <property type="term" value="P:microtubule-based movement"/>
    <property type="evidence" value="ECO:0007669"/>
    <property type="project" value="InterPro"/>
</dbReference>
<evidence type="ECO:0000256" key="2">
    <source>
        <dbReference type="SAM" id="MobiDB-lite"/>
    </source>
</evidence>
<dbReference type="AlphaFoldDB" id="A0A7J6T033"/>
<dbReference type="SUPFAM" id="SSF52540">
    <property type="entry name" value="P-loop containing nucleoside triphosphate hydrolases"/>
    <property type="match status" value="1"/>
</dbReference>
<evidence type="ECO:0000313" key="4">
    <source>
        <dbReference type="EMBL" id="KAF4738351.1"/>
    </source>
</evidence>
<keyword evidence="1" id="KW-0547">Nucleotide-binding</keyword>
<accession>A0A7J6T033</accession>
<proteinExistence type="inferred from homology"/>
<name>A0A7J6T033_PEROL</name>
<dbReference type="GO" id="GO:0003777">
    <property type="term" value="F:microtubule motor activity"/>
    <property type="evidence" value="ECO:0007669"/>
    <property type="project" value="InterPro"/>
</dbReference>
<comment type="caution">
    <text evidence="4">The sequence shown here is derived from an EMBL/GenBank/DDBJ whole genome shotgun (WGS) entry which is preliminary data.</text>
</comment>
<dbReference type="InterPro" id="IPR001752">
    <property type="entry name" value="Kinesin_motor_dom"/>
</dbReference>
<feature type="domain" description="Kinesin motor" evidence="3">
    <location>
        <begin position="150"/>
        <end position="523"/>
    </location>
</feature>
<dbReference type="PANTHER" id="PTHR47969">
    <property type="entry name" value="CHROMOSOME-ASSOCIATED KINESIN KIF4A-RELATED"/>
    <property type="match status" value="1"/>
</dbReference>
<feature type="binding site" evidence="1">
    <location>
        <begin position="247"/>
        <end position="254"/>
    </location>
    <ligand>
        <name>ATP</name>
        <dbReference type="ChEBI" id="CHEBI:30616"/>
    </ligand>
</feature>
<dbReference type="EMBL" id="JABANO010014555">
    <property type="protein sequence ID" value="KAF4738351.1"/>
    <property type="molecule type" value="Genomic_DNA"/>
</dbReference>
<dbReference type="Pfam" id="PF00225">
    <property type="entry name" value="Kinesin"/>
    <property type="match status" value="1"/>
</dbReference>
<dbReference type="SMART" id="SM00129">
    <property type="entry name" value="KISc"/>
    <property type="match status" value="1"/>
</dbReference>
<dbReference type="Gene3D" id="3.40.850.10">
    <property type="entry name" value="Kinesin motor domain"/>
    <property type="match status" value="1"/>
</dbReference>
<organism evidence="4 5">
    <name type="scientific">Perkinsus olseni</name>
    <name type="common">Perkinsus atlanticus</name>
    <dbReference type="NCBI Taxonomy" id="32597"/>
    <lineage>
        <taxon>Eukaryota</taxon>
        <taxon>Sar</taxon>
        <taxon>Alveolata</taxon>
        <taxon>Perkinsozoa</taxon>
        <taxon>Perkinsea</taxon>
        <taxon>Perkinsida</taxon>
        <taxon>Perkinsidae</taxon>
        <taxon>Perkinsus</taxon>
    </lineage>
</organism>
<reference evidence="4 5" key="1">
    <citation type="submission" date="2020-04" db="EMBL/GenBank/DDBJ databases">
        <title>Perkinsus olseni comparative genomics.</title>
        <authorList>
            <person name="Bogema D.R."/>
        </authorList>
    </citation>
    <scope>NUCLEOTIDE SEQUENCE [LARGE SCALE GENOMIC DNA]</scope>
    <source>
        <strain evidence="4 5">ATCC PRA-207</strain>
    </source>
</reference>
<dbReference type="InterPro" id="IPR027640">
    <property type="entry name" value="Kinesin-like_fam"/>
</dbReference>
<dbReference type="GO" id="GO:0007052">
    <property type="term" value="P:mitotic spindle organization"/>
    <property type="evidence" value="ECO:0007669"/>
    <property type="project" value="TreeGrafter"/>
</dbReference>
<feature type="region of interest" description="Disordered" evidence="2">
    <location>
        <begin position="1"/>
        <end position="28"/>
    </location>
</feature>
<sequence>MYSTAKDDSASEMERQEKEGAVQEPARTLAPEVASRVAKAELSVLANLIAAPSEQGEEQKFTLRLFEDTEICGPAEEVESSDEEIQEETETISASAATRSYRETLKGLEDDLDKALGVNNEPHAEDDDLLDLFDSVLSSEVDVCIPGVVAVRTCVRVRPLLLAEVDAGCEPCVDVVSVGKDGEDGSAAFQLAVRQLGRDPSSPPELIRFHCCLGPNSTQKQVFERCGVRDMLHAVLEGYRAAVMAYGQTGSGKTHTMIGDPSSGDMGGLIHNCAKDLFRLIKELGSDRGSGGESLLEDQRRTAIDHCCAVTINRTSSVSGSAIPLTKDRYTRQLCFRGLVSYRNAVQKGLNAEEYQIVRTDRLNPITLQVDCESAADVLTLVAEGTANRQVYGHELNRHSSRSHCLFSIFLSNGGKLTFADLAGSERLKVSRTEAQHRKETQSINKSLLALGKVINALAQQAECSDKAAAIHVPYRDSKLTQILADSLGGKGLAMIICTVSPAKRNYAETVHVLQYALKAMSICNVPSRLMSGLRAVTGPVDAGVNAETEKILESMRSEVARLRAENLGFKSKNRALERMLGKVSGSSQASAAGSTSLPPICASKGKKGATQLSSTSCSSAQARSSSKPSTFSLPPIHNQNNKTQRAMSVFSGPGISRDASWKTLQRVRCSMVELRIPVLKQLWWERCETG</sequence>
<feature type="region of interest" description="Disordered" evidence="2">
    <location>
        <begin position="613"/>
        <end position="643"/>
    </location>
</feature>
<dbReference type="GO" id="GO:0008017">
    <property type="term" value="F:microtubule binding"/>
    <property type="evidence" value="ECO:0007669"/>
    <property type="project" value="InterPro"/>
</dbReference>
<dbReference type="PANTHER" id="PTHR47969:SF29">
    <property type="entry name" value="KINESIN-LIKE PROTEIN"/>
    <property type="match status" value="1"/>
</dbReference>
<dbReference type="InterPro" id="IPR027417">
    <property type="entry name" value="P-loop_NTPase"/>
</dbReference>
<keyword evidence="1" id="KW-0067">ATP-binding</keyword>
<feature type="compositionally biased region" description="Low complexity" evidence="2">
    <location>
        <begin position="613"/>
        <end position="631"/>
    </location>
</feature>
<dbReference type="PROSITE" id="PS50067">
    <property type="entry name" value="KINESIN_MOTOR_2"/>
    <property type="match status" value="1"/>
</dbReference>
<dbReference type="GO" id="GO:0005875">
    <property type="term" value="C:microtubule associated complex"/>
    <property type="evidence" value="ECO:0007669"/>
    <property type="project" value="TreeGrafter"/>
</dbReference>
<feature type="compositionally biased region" description="Basic and acidic residues" evidence="2">
    <location>
        <begin position="1"/>
        <end position="21"/>
    </location>
</feature>
<keyword evidence="5" id="KW-1185">Reference proteome</keyword>
<gene>
    <name evidence="4" type="primary">KIF12_3</name>
    <name evidence="4" type="ORF">FOZ63_028101</name>
</gene>
<feature type="non-terminal residue" evidence="4">
    <location>
        <position position="1"/>
    </location>
</feature>
<evidence type="ECO:0000256" key="1">
    <source>
        <dbReference type="PROSITE-ProRule" id="PRU00283"/>
    </source>
</evidence>